<dbReference type="SFLD" id="SFLDG01140">
    <property type="entry name" value="C2.B:_Phosphomannomutase_and_P"/>
    <property type="match status" value="1"/>
</dbReference>
<gene>
    <name evidence="1" type="ORF">KS419_01245</name>
</gene>
<dbReference type="SFLD" id="SFLDS00003">
    <property type="entry name" value="Haloacid_Dehalogenase"/>
    <property type="match status" value="1"/>
</dbReference>
<dbReference type="GO" id="GO:0016787">
    <property type="term" value="F:hydrolase activity"/>
    <property type="evidence" value="ECO:0007669"/>
    <property type="project" value="UniProtKB-KW"/>
</dbReference>
<dbReference type="PANTHER" id="PTHR10000:SF8">
    <property type="entry name" value="HAD SUPERFAMILY HYDROLASE-LIKE, TYPE 3"/>
    <property type="match status" value="1"/>
</dbReference>
<protein>
    <submittedName>
        <fullName evidence="1">HAD family hydrolase</fullName>
    </submittedName>
</protein>
<evidence type="ECO:0000313" key="2">
    <source>
        <dbReference type="Proteomes" id="UP000784880"/>
    </source>
</evidence>
<keyword evidence="1" id="KW-0378">Hydrolase</keyword>
<comment type="caution">
    <text evidence="1">The sequence shown here is derived from an EMBL/GenBank/DDBJ whole genome shotgun (WGS) entry which is preliminary data.</text>
</comment>
<dbReference type="PROSITE" id="PS01229">
    <property type="entry name" value="COF_2"/>
    <property type="match status" value="1"/>
</dbReference>
<reference evidence="1 2" key="1">
    <citation type="submission" date="2021-06" db="EMBL/GenBank/DDBJ databases">
        <title>Bacillus sp. RD4P76, an endophyte from a halophyte.</title>
        <authorList>
            <person name="Sun J.-Q."/>
        </authorList>
    </citation>
    <scope>NUCLEOTIDE SEQUENCE [LARGE SCALE GENOMIC DNA]</scope>
    <source>
        <strain evidence="1 2">CGMCC 1.15917</strain>
    </source>
</reference>
<dbReference type="NCBIfam" id="TIGR01484">
    <property type="entry name" value="HAD-SF-IIB"/>
    <property type="match status" value="1"/>
</dbReference>
<dbReference type="PANTHER" id="PTHR10000">
    <property type="entry name" value="PHOSPHOSERINE PHOSPHATASE"/>
    <property type="match status" value="1"/>
</dbReference>
<dbReference type="InterPro" id="IPR000150">
    <property type="entry name" value="Cof"/>
</dbReference>
<dbReference type="NCBIfam" id="TIGR00099">
    <property type="entry name" value="Cof-subfamily"/>
    <property type="match status" value="1"/>
</dbReference>
<proteinExistence type="predicted"/>
<evidence type="ECO:0000313" key="1">
    <source>
        <dbReference type="EMBL" id="MBU9710389.1"/>
    </source>
</evidence>
<dbReference type="EMBL" id="JAHQCS010000025">
    <property type="protein sequence ID" value="MBU9710389.1"/>
    <property type="molecule type" value="Genomic_DNA"/>
</dbReference>
<dbReference type="Proteomes" id="UP000784880">
    <property type="component" value="Unassembled WGS sequence"/>
</dbReference>
<accession>A0ABS6J9M9</accession>
<dbReference type="Pfam" id="PF08282">
    <property type="entry name" value="Hydrolase_3"/>
    <property type="match status" value="1"/>
</dbReference>
<dbReference type="InterPro" id="IPR006379">
    <property type="entry name" value="HAD-SF_hydro_IIB"/>
</dbReference>
<name>A0ABS6J9M9_9BACI</name>
<sequence length="268" mass="29996">MNIRAMFIDMDGTLLKTSNEISKRNREAIQMLKNQGVKVFLATGRQYEITVPHHRSLGLLTPLICLNGAAIHDGLTGKLIQANTVKVDKDHFHTITDGNTSNIIIHTVKGLYCSRISREVEEWIREGNVHPVYVGNLREADYCDVLKYSVRTGALQFPVTDLFSKEAEIIHWSDGYEVMAKNISKWSAIKILIRAYGIAKEEIVTIGDGPNDIQMIRHAGTGVAMGNASPIIKSAADFITTHHEQDGLAEFIERYLINNQNYQISDGF</sequence>
<organism evidence="1 2">
    <name type="scientific">Evansella tamaricis</name>
    <dbReference type="NCBI Taxonomy" id="2069301"/>
    <lineage>
        <taxon>Bacteria</taxon>
        <taxon>Bacillati</taxon>
        <taxon>Bacillota</taxon>
        <taxon>Bacilli</taxon>
        <taxon>Bacillales</taxon>
        <taxon>Bacillaceae</taxon>
        <taxon>Evansella</taxon>
    </lineage>
</organism>
<dbReference type="RefSeq" id="WP_217064282.1">
    <property type="nucleotide sequence ID" value="NZ_JAHQCS010000025.1"/>
</dbReference>
<keyword evidence="2" id="KW-1185">Reference proteome</keyword>